<dbReference type="InterPro" id="IPR011701">
    <property type="entry name" value="MFS"/>
</dbReference>
<comment type="subcellular location">
    <subcellularLocation>
        <location evidence="1">Membrane</location>
        <topology evidence="1">Multi-pass membrane protein</topology>
    </subcellularLocation>
</comment>
<dbReference type="PANTHER" id="PTHR23502">
    <property type="entry name" value="MAJOR FACILITATOR SUPERFAMILY"/>
    <property type="match status" value="1"/>
</dbReference>
<keyword evidence="4 6" id="KW-0472">Membrane</keyword>
<dbReference type="InterPro" id="IPR020846">
    <property type="entry name" value="MFS_dom"/>
</dbReference>
<dbReference type="InterPro" id="IPR036259">
    <property type="entry name" value="MFS_trans_sf"/>
</dbReference>
<evidence type="ECO:0000256" key="1">
    <source>
        <dbReference type="ARBA" id="ARBA00004141"/>
    </source>
</evidence>
<evidence type="ECO:0000256" key="6">
    <source>
        <dbReference type="SAM" id="Phobius"/>
    </source>
</evidence>
<evidence type="ECO:0000259" key="7">
    <source>
        <dbReference type="PROSITE" id="PS50850"/>
    </source>
</evidence>
<feature type="domain" description="Major facilitator superfamily (MFS) profile" evidence="7">
    <location>
        <begin position="79"/>
        <end position="558"/>
    </location>
</feature>
<protein>
    <recommendedName>
        <fullName evidence="7">Major facilitator superfamily (MFS) profile domain-containing protein</fullName>
    </recommendedName>
</protein>
<sequence length="571" mass="60289">MADPSTVGENQPLLAETVYQVPPASAVVGPTATDCEAADTSAPSPSTSFHGALTREEVLAFANDPRNPQNWPSTFRWLIVCLLAFMAFTVTFTCISVVPFAGRIVDDLDGNKKRGDGKVGVGLASALLVTIWETGEAAGPLAVAPLSETASWGRARVLRAASGLFALATALTALAPNTTLLIIARGLTGVAVSTNVLNPAIIGDMFSPDQRGAAMSLIQLAPLIGGAIGPAIGGALADVWGWRSVLWFSTGLSVVCHLLVWTAFHETYAPAILSAGRRRQQQEAREELPDSQTKQTAVATYASLPCSSSSSSSTSEADATETAVTTSPSSSGLRHIWDAVLRPAALVTDSLVLLLLALYGAAIFSHFYVMSVSLPDILQVRYGLSSAATGTMFLVFSIGALVSVIICGRCLDPVYRYLTRTRGHLSPVDGVTRVGRPEFKLPLCMACGLLVPLTITAYGWSAELVLPLPCLLLAEGLLGATMTLTFIPLAAYVVDAFGLYAASAITCVMIMRCLFSTFLPLTVAPLVAALGYGWGFTVLAGICLIGTPVPFAVFVYGERWRQLSRYTRDMT</sequence>
<evidence type="ECO:0000313" key="9">
    <source>
        <dbReference type="Proteomes" id="UP001642502"/>
    </source>
</evidence>
<feature type="transmembrane region" description="Helical" evidence="6">
    <location>
        <begin position="441"/>
        <end position="460"/>
    </location>
</feature>
<keyword evidence="2 6" id="KW-0812">Transmembrane</keyword>
<feature type="transmembrane region" description="Helical" evidence="6">
    <location>
        <begin position="531"/>
        <end position="556"/>
    </location>
</feature>
<name>A0ABP0D6X9_9PEZI</name>
<comment type="caution">
    <text evidence="8">The sequence shown here is derived from an EMBL/GenBank/DDBJ whole genome shotgun (WGS) entry which is preliminary data.</text>
</comment>
<reference evidence="8 9" key="1">
    <citation type="submission" date="2024-01" db="EMBL/GenBank/DDBJ databases">
        <authorList>
            <person name="Allen C."/>
            <person name="Tagirdzhanova G."/>
        </authorList>
    </citation>
    <scope>NUCLEOTIDE SEQUENCE [LARGE SCALE GENOMIC DNA]</scope>
    <source>
        <strain evidence="8 9">CBS 119000</strain>
    </source>
</reference>
<evidence type="ECO:0000256" key="3">
    <source>
        <dbReference type="ARBA" id="ARBA00022989"/>
    </source>
</evidence>
<dbReference type="PANTHER" id="PTHR23502:SF163">
    <property type="entry name" value="MAJOR FACILITATOR SUPERFAMILY (MFS) PROFILE DOMAIN-CONTAINING PROTEIN"/>
    <property type="match status" value="1"/>
</dbReference>
<evidence type="ECO:0000256" key="4">
    <source>
        <dbReference type="ARBA" id="ARBA00023136"/>
    </source>
</evidence>
<feature type="transmembrane region" description="Helical" evidence="6">
    <location>
        <begin position="245"/>
        <end position="264"/>
    </location>
</feature>
<accession>A0ABP0D6X9</accession>
<feature type="compositionally biased region" description="Low complexity" evidence="5">
    <location>
        <begin position="305"/>
        <end position="327"/>
    </location>
</feature>
<evidence type="ECO:0000256" key="5">
    <source>
        <dbReference type="SAM" id="MobiDB-lite"/>
    </source>
</evidence>
<feature type="transmembrane region" description="Helical" evidence="6">
    <location>
        <begin position="466"/>
        <end position="490"/>
    </location>
</feature>
<evidence type="ECO:0000256" key="2">
    <source>
        <dbReference type="ARBA" id="ARBA00022692"/>
    </source>
</evidence>
<keyword evidence="9" id="KW-1185">Reference proteome</keyword>
<keyword evidence="3 6" id="KW-1133">Transmembrane helix</keyword>
<gene>
    <name evidence="8" type="ORF">SEPCBS119000_000115</name>
</gene>
<dbReference type="EMBL" id="CAWUON010000001">
    <property type="protein sequence ID" value="CAK7262696.1"/>
    <property type="molecule type" value="Genomic_DNA"/>
</dbReference>
<organism evidence="8 9">
    <name type="scientific">Sporothrix epigloea</name>
    <dbReference type="NCBI Taxonomy" id="1892477"/>
    <lineage>
        <taxon>Eukaryota</taxon>
        <taxon>Fungi</taxon>
        <taxon>Dikarya</taxon>
        <taxon>Ascomycota</taxon>
        <taxon>Pezizomycotina</taxon>
        <taxon>Sordariomycetes</taxon>
        <taxon>Sordariomycetidae</taxon>
        <taxon>Ophiostomatales</taxon>
        <taxon>Ophiostomataceae</taxon>
        <taxon>Sporothrix</taxon>
    </lineage>
</organism>
<feature type="transmembrane region" description="Helical" evidence="6">
    <location>
        <begin position="390"/>
        <end position="411"/>
    </location>
</feature>
<dbReference type="Proteomes" id="UP001642502">
    <property type="component" value="Unassembled WGS sequence"/>
</dbReference>
<dbReference type="Gene3D" id="1.20.1250.20">
    <property type="entry name" value="MFS general substrate transporter like domains"/>
    <property type="match status" value="1"/>
</dbReference>
<feature type="transmembrane region" description="Helical" evidence="6">
    <location>
        <begin position="77"/>
        <end position="105"/>
    </location>
</feature>
<evidence type="ECO:0000313" key="8">
    <source>
        <dbReference type="EMBL" id="CAK7262696.1"/>
    </source>
</evidence>
<feature type="transmembrane region" description="Helical" evidence="6">
    <location>
        <begin position="157"/>
        <end position="176"/>
    </location>
</feature>
<proteinExistence type="predicted"/>
<feature type="region of interest" description="Disordered" evidence="5">
    <location>
        <begin position="305"/>
        <end position="330"/>
    </location>
</feature>
<dbReference type="SUPFAM" id="SSF103473">
    <property type="entry name" value="MFS general substrate transporter"/>
    <property type="match status" value="1"/>
</dbReference>
<feature type="transmembrane region" description="Helical" evidence="6">
    <location>
        <begin position="497"/>
        <end position="519"/>
    </location>
</feature>
<feature type="transmembrane region" description="Helical" evidence="6">
    <location>
        <begin position="213"/>
        <end position="233"/>
    </location>
</feature>
<dbReference type="PROSITE" id="PS50850">
    <property type="entry name" value="MFS"/>
    <property type="match status" value="1"/>
</dbReference>
<dbReference type="Pfam" id="PF07690">
    <property type="entry name" value="MFS_1"/>
    <property type="match status" value="1"/>
</dbReference>
<feature type="transmembrane region" description="Helical" evidence="6">
    <location>
        <begin position="351"/>
        <end position="370"/>
    </location>
</feature>